<dbReference type="EMBL" id="LNQE01000975">
    <property type="protein sequence ID" value="KUG22312.1"/>
    <property type="molecule type" value="Genomic_DNA"/>
</dbReference>
<keyword evidence="6" id="KW-0598">Phosphotransferase system</keyword>
<dbReference type="InterPro" id="IPR036667">
    <property type="entry name" value="PTS_IIB_sorbose-sp_sf"/>
</dbReference>
<keyword evidence="7" id="KW-0418">Kinase</keyword>
<keyword evidence="4" id="KW-0762">Sugar transport</keyword>
<dbReference type="Pfam" id="PF03830">
    <property type="entry name" value="PTSIIB_sorb"/>
    <property type="match status" value="1"/>
</dbReference>
<dbReference type="PROSITE" id="PS51101">
    <property type="entry name" value="PTS_EIIB_TYPE_4"/>
    <property type="match status" value="1"/>
</dbReference>
<protein>
    <submittedName>
        <fullName evidence="9">Pts system, mannose-specific iib component</fullName>
        <ecNumber evidence="9">2.7.1.69</ecNumber>
    </submittedName>
</protein>
<feature type="domain" description="PTS EIIB type-4" evidence="8">
    <location>
        <begin position="3"/>
        <end position="169"/>
    </location>
</feature>
<dbReference type="EC" id="2.7.1.69" evidence="9"/>
<dbReference type="GO" id="GO:0016301">
    <property type="term" value="F:kinase activity"/>
    <property type="evidence" value="ECO:0007669"/>
    <property type="project" value="UniProtKB-KW"/>
</dbReference>
<reference evidence="9" key="1">
    <citation type="journal article" date="2015" name="Proc. Natl. Acad. Sci. U.S.A.">
        <title>Networks of energetic and metabolic interactions define dynamics in microbial communities.</title>
        <authorList>
            <person name="Embree M."/>
            <person name="Liu J.K."/>
            <person name="Al-Bassam M.M."/>
            <person name="Zengler K."/>
        </authorList>
    </citation>
    <scope>NUCLEOTIDE SEQUENCE</scope>
</reference>
<dbReference type="Gene3D" id="3.40.35.10">
    <property type="entry name" value="Phosphotransferase system, sorbose subfamily IIB component"/>
    <property type="match status" value="1"/>
</dbReference>
<evidence type="ECO:0000256" key="2">
    <source>
        <dbReference type="ARBA" id="ARBA00022448"/>
    </source>
</evidence>
<dbReference type="InterPro" id="IPR004720">
    <property type="entry name" value="PTS_IIB_sorbose-sp"/>
</dbReference>
<keyword evidence="3" id="KW-0963">Cytoplasm</keyword>
<accession>A0A0W8FN00</accession>
<dbReference type="GO" id="GO:0009401">
    <property type="term" value="P:phosphoenolpyruvate-dependent sugar phosphotransferase system"/>
    <property type="evidence" value="ECO:0007669"/>
    <property type="project" value="UniProtKB-KW"/>
</dbReference>
<evidence type="ECO:0000313" key="9">
    <source>
        <dbReference type="EMBL" id="KUG22312.1"/>
    </source>
</evidence>
<sequence length="170" mass="19301">MAKDLNIVLVRVDSRLVHGQILEAWVPHVMARCIIVVDNKVAGDSFAETIIRMAVPSAIELIISNVDQFVRNYSFTRGNGKKTMVLFSNIADACDAYHRGFHFDKLNIGNVYNNEYKVCCSPSVFLCDKEIKCIEYLLEKSEVTVELKVVPKGKTVNIKDALRNYWKKKS</sequence>
<comment type="subcellular location">
    <subcellularLocation>
        <location evidence="1">Cytoplasm</location>
    </subcellularLocation>
</comment>
<keyword evidence="2" id="KW-0813">Transport</keyword>
<evidence type="ECO:0000256" key="1">
    <source>
        <dbReference type="ARBA" id="ARBA00004496"/>
    </source>
</evidence>
<dbReference type="SUPFAM" id="SSF52728">
    <property type="entry name" value="PTS IIb component"/>
    <property type="match status" value="1"/>
</dbReference>
<proteinExistence type="predicted"/>
<keyword evidence="5 9" id="KW-0808">Transferase</keyword>
<name>A0A0W8FN00_9ZZZZ</name>
<dbReference type="GO" id="GO:0005737">
    <property type="term" value="C:cytoplasm"/>
    <property type="evidence" value="ECO:0007669"/>
    <property type="project" value="UniProtKB-SubCell"/>
</dbReference>
<evidence type="ECO:0000256" key="4">
    <source>
        <dbReference type="ARBA" id="ARBA00022597"/>
    </source>
</evidence>
<evidence type="ECO:0000256" key="5">
    <source>
        <dbReference type="ARBA" id="ARBA00022679"/>
    </source>
</evidence>
<evidence type="ECO:0000256" key="7">
    <source>
        <dbReference type="ARBA" id="ARBA00022777"/>
    </source>
</evidence>
<comment type="caution">
    <text evidence="9">The sequence shown here is derived from an EMBL/GenBank/DDBJ whole genome shotgun (WGS) entry which is preliminary data.</text>
</comment>
<evidence type="ECO:0000256" key="6">
    <source>
        <dbReference type="ARBA" id="ARBA00022683"/>
    </source>
</evidence>
<evidence type="ECO:0000256" key="3">
    <source>
        <dbReference type="ARBA" id="ARBA00022490"/>
    </source>
</evidence>
<organism evidence="9">
    <name type="scientific">hydrocarbon metagenome</name>
    <dbReference type="NCBI Taxonomy" id="938273"/>
    <lineage>
        <taxon>unclassified sequences</taxon>
        <taxon>metagenomes</taxon>
        <taxon>ecological metagenomes</taxon>
    </lineage>
</organism>
<evidence type="ECO:0000259" key="8">
    <source>
        <dbReference type="PROSITE" id="PS51101"/>
    </source>
</evidence>
<dbReference type="GO" id="GO:0008982">
    <property type="term" value="F:protein-N(PI)-phosphohistidine-sugar phosphotransferase activity"/>
    <property type="evidence" value="ECO:0007669"/>
    <property type="project" value="InterPro"/>
</dbReference>
<gene>
    <name evidence="9" type="ORF">ASZ90_007946</name>
</gene>
<dbReference type="AlphaFoldDB" id="A0A0W8FN00"/>